<dbReference type="PANTHER" id="PTHR23028:SF131">
    <property type="entry name" value="BLR2367 PROTEIN"/>
    <property type="match status" value="1"/>
</dbReference>
<dbReference type="Proteomes" id="UP000283817">
    <property type="component" value="Unassembled WGS sequence"/>
</dbReference>
<dbReference type="GO" id="GO:0016020">
    <property type="term" value="C:membrane"/>
    <property type="evidence" value="ECO:0007669"/>
    <property type="project" value="TreeGrafter"/>
</dbReference>
<feature type="transmembrane region" description="Helical" evidence="1">
    <location>
        <begin position="355"/>
        <end position="372"/>
    </location>
</feature>
<dbReference type="Pfam" id="PF01757">
    <property type="entry name" value="Acyl_transf_3"/>
    <property type="match status" value="1"/>
</dbReference>
<name>A0A444I369_RHILE</name>
<evidence type="ECO:0000259" key="2">
    <source>
        <dbReference type="Pfam" id="PF01757"/>
    </source>
</evidence>
<dbReference type="EMBL" id="SBHX01000027">
    <property type="protein sequence ID" value="RWX32057.1"/>
    <property type="molecule type" value="Genomic_DNA"/>
</dbReference>
<feature type="domain" description="Acyltransferase 3" evidence="2">
    <location>
        <begin position="9"/>
        <end position="335"/>
    </location>
</feature>
<organism evidence="3 4">
    <name type="scientific">Rhizobium leguminosarum</name>
    <dbReference type="NCBI Taxonomy" id="384"/>
    <lineage>
        <taxon>Bacteria</taxon>
        <taxon>Pseudomonadati</taxon>
        <taxon>Pseudomonadota</taxon>
        <taxon>Alphaproteobacteria</taxon>
        <taxon>Hyphomicrobiales</taxon>
        <taxon>Rhizobiaceae</taxon>
        <taxon>Rhizobium/Agrobacterium group</taxon>
        <taxon>Rhizobium</taxon>
    </lineage>
</organism>
<evidence type="ECO:0000313" key="3">
    <source>
        <dbReference type="EMBL" id="RWX32057.1"/>
    </source>
</evidence>
<accession>A0A444I369</accession>
<gene>
    <name evidence="3" type="ORF">EHI47_11790</name>
</gene>
<keyword evidence="1" id="KW-1133">Transmembrane helix</keyword>
<sequence>MRVMMVRLNSIQALRALAALVVVIFHFNAVEIELGDKVDVPLFSLLYFFGYGGVNLFFVISGFIITWVHYREVGDRSRAASYLRKRLIRLLPVYCVVWVVAAWISFSLLQDNYCVETDTLWHLIGSASLALGVQNCFVPQAWSLSWELLFYFVFLGFFFVRKEAFTLILLLWALCIAVVQAVGFGNFYGFAVFSPLNLQFIGGCIVGLLALRGETRFAIPALILGLVWVAASIILNASGKMSVDLDWHRVAEFGVASMFIVYGAVAIEIRTGERVFPTWLIELGNASYSIYLTHITIFLALRRLLADMPHTMGSHVAYAVVLIGAAVLIGWIVYRYVETPILGAFRGVRHNRQSFAYVAACVALAIAGSAIITRSYDQIIPPALAYDGGSGSLERDGPNTILKLNGVPLTMTAERQGWVNDVKRLGDSLEIGGWALDRERNRTALAVLVFVDGQLIQSQAPIYQFRAVEAGITFVDGHRPGFRLTVSGGASREVRVFALLADNRFGELYYPPDFPPR</sequence>
<dbReference type="InterPro" id="IPR050879">
    <property type="entry name" value="Acyltransferase_3"/>
</dbReference>
<dbReference type="PANTHER" id="PTHR23028">
    <property type="entry name" value="ACETYLTRANSFERASE"/>
    <property type="match status" value="1"/>
</dbReference>
<evidence type="ECO:0000313" key="4">
    <source>
        <dbReference type="Proteomes" id="UP000283817"/>
    </source>
</evidence>
<feature type="transmembrane region" description="Helical" evidence="1">
    <location>
        <begin position="217"/>
        <end position="235"/>
    </location>
</feature>
<feature type="transmembrane region" description="Helical" evidence="1">
    <location>
        <begin position="167"/>
        <end position="184"/>
    </location>
</feature>
<feature type="transmembrane region" description="Helical" evidence="1">
    <location>
        <begin position="279"/>
        <end position="301"/>
    </location>
</feature>
<proteinExistence type="predicted"/>
<feature type="transmembrane region" description="Helical" evidence="1">
    <location>
        <begin position="316"/>
        <end position="334"/>
    </location>
</feature>
<protein>
    <submittedName>
        <fullName evidence="3">Acyltransferase</fullName>
    </submittedName>
</protein>
<dbReference type="AlphaFoldDB" id="A0A444I369"/>
<keyword evidence="1" id="KW-0472">Membrane</keyword>
<feature type="transmembrane region" description="Helical" evidence="1">
    <location>
        <begin position="45"/>
        <end position="70"/>
    </location>
</feature>
<keyword evidence="3" id="KW-0808">Transferase</keyword>
<reference evidence="3 4" key="1">
    <citation type="submission" date="2019-01" db="EMBL/GenBank/DDBJ databases">
        <title>RHIZO-ID as a novel technology for direct rhizobia identification.</title>
        <authorList>
            <person name="De Meyer S.E."/>
        </authorList>
    </citation>
    <scope>NUCLEOTIDE SEQUENCE [LARGE SCALE GENOMIC DNA]</scope>
    <source>
        <strain evidence="3 4">WSM448</strain>
    </source>
</reference>
<feature type="transmembrane region" description="Helical" evidence="1">
    <location>
        <begin position="190"/>
        <end position="210"/>
    </location>
</feature>
<dbReference type="InterPro" id="IPR002656">
    <property type="entry name" value="Acyl_transf_3_dom"/>
</dbReference>
<dbReference type="GO" id="GO:0000271">
    <property type="term" value="P:polysaccharide biosynthetic process"/>
    <property type="evidence" value="ECO:0007669"/>
    <property type="project" value="TreeGrafter"/>
</dbReference>
<keyword evidence="1" id="KW-0812">Transmembrane</keyword>
<dbReference type="GO" id="GO:0016747">
    <property type="term" value="F:acyltransferase activity, transferring groups other than amino-acyl groups"/>
    <property type="evidence" value="ECO:0007669"/>
    <property type="project" value="InterPro"/>
</dbReference>
<keyword evidence="3" id="KW-0012">Acyltransferase</keyword>
<feature type="transmembrane region" description="Helical" evidence="1">
    <location>
        <begin position="247"/>
        <end position="267"/>
    </location>
</feature>
<feature type="transmembrane region" description="Helical" evidence="1">
    <location>
        <begin position="91"/>
        <end position="109"/>
    </location>
</feature>
<comment type="caution">
    <text evidence="3">The sequence shown here is derived from an EMBL/GenBank/DDBJ whole genome shotgun (WGS) entry which is preliminary data.</text>
</comment>
<evidence type="ECO:0000256" key="1">
    <source>
        <dbReference type="SAM" id="Phobius"/>
    </source>
</evidence>
<feature type="transmembrane region" description="Helical" evidence="1">
    <location>
        <begin position="141"/>
        <end position="160"/>
    </location>
</feature>